<dbReference type="Gene3D" id="3.40.109.10">
    <property type="entry name" value="NADH Oxidase"/>
    <property type="match status" value="1"/>
</dbReference>
<evidence type="ECO:0000313" key="3">
    <source>
        <dbReference type="Proteomes" id="UP000565715"/>
    </source>
</evidence>
<evidence type="ECO:0000256" key="1">
    <source>
        <dbReference type="SAM" id="MobiDB-lite"/>
    </source>
</evidence>
<dbReference type="PANTHER" id="PTHR23026:SF123">
    <property type="entry name" value="NAD(P)H NITROREDUCTASE RV3131-RELATED"/>
    <property type="match status" value="1"/>
</dbReference>
<feature type="region of interest" description="Disordered" evidence="1">
    <location>
        <begin position="303"/>
        <end position="331"/>
    </location>
</feature>
<organism evidence="2 3">
    <name type="scientific">Nocardia speluncae</name>
    <dbReference type="NCBI Taxonomy" id="419477"/>
    <lineage>
        <taxon>Bacteria</taxon>
        <taxon>Bacillati</taxon>
        <taxon>Actinomycetota</taxon>
        <taxon>Actinomycetes</taxon>
        <taxon>Mycobacteriales</taxon>
        <taxon>Nocardiaceae</taxon>
        <taxon>Nocardia</taxon>
    </lineage>
</organism>
<proteinExistence type="predicted"/>
<name>A0A846XAB3_9NOCA</name>
<dbReference type="InterPro" id="IPR050627">
    <property type="entry name" value="Nitroreductase/BluB"/>
</dbReference>
<dbReference type="EMBL" id="JAAXOO010000002">
    <property type="protein sequence ID" value="NKY32948.1"/>
    <property type="molecule type" value="Genomic_DNA"/>
</dbReference>
<accession>A0A846XAB3</accession>
<dbReference type="SUPFAM" id="SSF55469">
    <property type="entry name" value="FMN-dependent nitroreductase-like"/>
    <property type="match status" value="1"/>
</dbReference>
<dbReference type="NCBIfam" id="NF047509">
    <property type="entry name" value="Rv3131_FMN_oxido"/>
    <property type="match status" value="1"/>
</dbReference>
<dbReference type="GO" id="GO:0016491">
    <property type="term" value="F:oxidoreductase activity"/>
    <property type="evidence" value="ECO:0007669"/>
    <property type="project" value="InterPro"/>
</dbReference>
<protein>
    <submittedName>
        <fullName evidence="2">NAD(P)H nitroreductase</fullName>
    </submittedName>
</protein>
<dbReference type="Proteomes" id="UP000565715">
    <property type="component" value="Unassembled WGS sequence"/>
</dbReference>
<keyword evidence="3" id="KW-1185">Reference proteome</keyword>
<comment type="caution">
    <text evidence="2">The sequence shown here is derived from an EMBL/GenBank/DDBJ whole genome shotgun (WGS) entry which is preliminary data.</text>
</comment>
<gene>
    <name evidence="2" type="ORF">HGA13_07655</name>
</gene>
<dbReference type="RefSeq" id="WP_068048620.1">
    <property type="nucleotide sequence ID" value="NZ_JAAXOO010000002.1"/>
</dbReference>
<evidence type="ECO:0000313" key="2">
    <source>
        <dbReference type="EMBL" id="NKY32948.1"/>
    </source>
</evidence>
<dbReference type="AlphaFoldDB" id="A0A846XAB3"/>
<sequence length="331" mass="35943">MNDGPAGAVVERAVRLAGRAPSLHNSQPWRWTFDGTTLSLYAVPERMLPTTDTGGRQMLISCGAVLDHLRVAMAAVGWRLSVARFPNPNNRDHLAEIGFRRAAIVTEGDRARAEAIGRRYTDRLPFGEPAGWTDFETILRSTFDPDDAVVDVLPEGVRPVLAHAAQMTTSLRRYDSGYHAELHWWTGHVISATGVPKSALVSLGEQEQVAVGRQFPAASGEADRSVEEAEDHAEILVLSTLGDTPEEILRCGEVLSTVLLESTLAGYATCTLTNLTEVARSRDVVRQLIGGRGRPQVLVRAGATPHRDQLPASTPRLPLHEILSTEGSPAR</sequence>
<dbReference type="PANTHER" id="PTHR23026">
    <property type="entry name" value="NADPH NITROREDUCTASE"/>
    <property type="match status" value="1"/>
</dbReference>
<reference evidence="2 3" key="1">
    <citation type="submission" date="2020-04" db="EMBL/GenBank/DDBJ databases">
        <title>MicrobeNet Type strains.</title>
        <authorList>
            <person name="Nicholson A.C."/>
        </authorList>
    </citation>
    <scope>NUCLEOTIDE SEQUENCE [LARGE SCALE GENOMIC DNA]</scope>
    <source>
        <strain evidence="2 3">DSM 45078</strain>
    </source>
</reference>
<dbReference type="InterPro" id="IPR000415">
    <property type="entry name" value="Nitroreductase-like"/>
</dbReference>